<dbReference type="GO" id="GO:0003684">
    <property type="term" value="F:damaged DNA binding"/>
    <property type="evidence" value="ECO:0000318"/>
    <property type="project" value="GO_Central"/>
</dbReference>
<dbReference type="Gene3D" id="1.10.287.1490">
    <property type="match status" value="1"/>
</dbReference>
<keyword evidence="10" id="KW-0234">DNA repair</keyword>
<keyword evidence="16" id="KW-1185">Reference proteome</keyword>
<evidence type="ECO:0000256" key="3">
    <source>
        <dbReference type="ARBA" id="ARBA00006793"/>
    </source>
</evidence>
<keyword evidence="7" id="KW-0067">ATP-binding</keyword>
<name>D6WWE4_TRICA</name>
<dbReference type="GO" id="GO:0000724">
    <property type="term" value="P:double-strand break repair via homologous recombination"/>
    <property type="evidence" value="ECO:0000318"/>
    <property type="project" value="GO_Central"/>
</dbReference>
<accession>D6WWE4</accession>
<keyword evidence="11" id="KW-0539">Nucleus</keyword>
<dbReference type="InterPro" id="IPR003395">
    <property type="entry name" value="RecF/RecN/SMC_N"/>
</dbReference>
<evidence type="ECO:0000256" key="6">
    <source>
        <dbReference type="ARBA" id="ARBA00022763"/>
    </source>
</evidence>
<dbReference type="EMBL" id="KQ971361">
    <property type="protein sequence ID" value="EFA09189.1"/>
    <property type="molecule type" value="Genomic_DNA"/>
</dbReference>
<evidence type="ECO:0000256" key="11">
    <source>
        <dbReference type="ARBA" id="ARBA00023242"/>
    </source>
</evidence>
<keyword evidence="9" id="KW-0233">DNA recombination</keyword>
<protein>
    <submittedName>
        <fullName evidence="15">Structural maintenance of chromosomes 6</fullName>
    </submittedName>
</protein>
<reference evidence="15 16" key="2">
    <citation type="journal article" date="2010" name="Nucleic Acids Res.">
        <title>BeetleBase in 2010: revisions to provide comprehensive genomic information for Tribolium castaneum.</title>
        <authorList>
            <person name="Kim H.S."/>
            <person name="Murphy T."/>
            <person name="Xia J."/>
            <person name="Caragea D."/>
            <person name="Park Y."/>
            <person name="Beeman R.W."/>
            <person name="Lorenzen M.D."/>
            <person name="Butcher S."/>
            <person name="Manak J.R."/>
            <person name="Brown S.J."/>
        </authorList>
    </citation>
    <scope>GENOME REANNOTATION</scope>
    <source>
        <strain evidence="15 16">Georgia GA2</strain>
    </source>
</reference>
<feature type="coiled-coil region" evidence="12">
    <location>
        <begin position="235"/>
        <end position="336"/>
    </location>
</feature>
<dbReference type="HOGENOM" id="CLU_009063_0_0_1"/>
<dbReference type="OrthoDB" id="10072614at2759"/>
<evidence type="ECO:0000256" key="10">
    <source>
        <dbReference type="ARBA" id="ARBA00023204"/>
    </source>
</evidence>
<feature type="domain" description="RecF/RecN/SMC N-terminal" evidence="14">
    <location>
        <begin position="47"/>
        <end position="1057"/>
    </location>
</feature>
<evidence type="ECO:0000256" key="12">
    <source>
        <dbReference type="SAM" id="Coils"/>
    </source>
</evidence>
<dbReference type="PANTHER" id="PTHR19306:SF6">
    <property type="entry name" value="STRUCTURAL MAINTENANCE OF CHROMOSOMES PROTEIN 6"/>
    <property type="match status" value="1"/>
</dbReference>
<evidence type="ECO:0000256" key="8">
    <source>
        <dbReference type="ARBA" id="ARBA00023054"/>
    </source>
</evidence>
<dbReference type="GO" id="GO:0003697">
    <property type="term" value="F:single-stranded DNA binding"/>
    <property type="evidence" value="ECO:0000318"/>
    <property type="project" value="GO_Central"/>
</dbReference>
<dbReference type="Gene3D" id="3.40.50.300">
    <property type="entry name" value="P-loop containing nucleotide triphosphate hydrolases"/>
    <property type="match status" value="2"/>
</dbReference>
<gene>
    <name evidence="15" type="primary">AUGUSTUS-3.0.2_05764</name>
    <name evidence="15" type="ORF">TcasGA2_TC005764</name>
</gene>
<keyword evidence="4" id="KW-0158">Chromosome</keyword>
<comment type="similarity">
    <text evidence="3">Belongs to the SMC family. SMC6 subfamily.</text>
</comment>
<proteinExistence type="inferred from homology"/>
<keyword evidence="5" id="KW-0547">Nucleotide-binding</keyword>
<dbReference type="GO" id="GO:0005634">
    <property type="term" value="C:nucleus"/>
    <property type="evidence" value="ECO:0000318"/>
    <property type="project" value="GO_Central"/>
</dbReference>
<dbReference type="STRING" id="7070.D6WWE4"/>
<evidence type="ECO:0000256" key="7">
    <source>
        <dbReference type="ARBA" id="ARBA00022840"/>
    </source>
</evidence>
<evidence type="ECO:0000256" key="4">
    <source>
        <dbReference type="ARBA" id="ARBA00022454"/>
    </source>
</evidence>
<feature type="coiled-coil region" evidence="12">
    <location>
        <begin position="372"/>
        <end position="469"/>
    </location>
</feature>
<evidence type="ECO:0000256" key="13">
    <source>
        <dbReference type="SAM" id="MobiDB-lite"/>
    </source>
</evidence>
<dbReference type="OMA" id="MCHDHFY"/>
<dbReference type="eggNOG" id="KOG0250">
    <property type="taxonomic scope" value="Eukaryota"/>
</dbReference>
<feature type="compositionally biased region" description="Polar residues" evidence="13">
    <location>
        <begin position="14"/>
        <end position="25"/>
    </location>
</feature>
<reference evidence="15 16" key="1">
    <citation type="journal article" date="2008" name="Nature">
        <title>The genome of the model beetle and pest Tribolium castaneum.</title>
        <authorList>
            <consortium name="Tribolium Genome Sequencing Consortium"/>
            <person name="Richards S."/>
            <person name="Gibbs R.A."/>
            <person name="Weinstock G.M."/>
            <person name="Brown S.J."/>
            <person name="Denell R."/>
            <person name="Beeman R.W."/>
            <person name="Gibbs R."/>
            <person name="Beeman R.W."/>
            <person name="Brown S.J."/>
            <person name="Bucher G."/>
            <person name="Friedrich M."/>
            <person name="Grimmelikhuijzen C.J."/>
            <person name="Klingler M."/>
            <person name="Lorenzen M."/>
            <person name="Richards S."/>
            <person name="Roth S."/>
            <person name="Schroder R."/>
            <person name="Tautz D."/>
            <person name="Zdobnov E.M."/>
            <person name="Muzny D."/>
            <person name="Gibbs R.A."/>
            <person name="Weinstock G.M."/>
            <person name="Attaway T."/>
            <person name="Bell S."/>
            <person name="Buhay C.J."/>
            <person name="Chandrabose M.N."/>
            <person name="Chavez D."/>
            <person name="Clerk-Blankenburg K.P."/>
            <person name="Cree A."/>
            <person name="Dao M."/>
            <person name="Davis C."/>
            <person name="Chacko J."/>
            <person name="Dinh H."/>
            <person name="Dugan-Rocha S."/>
            <person name="Fowler G."/>
            <person name="Garner T.T."/>
            <person name="Garnes J."/>
            <person name="Gnirke A."/>
            <person name="Hawes A."/>
            <person name="Hernandez J."/>
            <person name="Hines S."/>
            <person name="Holder M."/>
            <person name="Hume J."/>
            <person name="Jhangiani S.N."/>
            <person name="Joshi V."/>
            <person name="Khan Z.M."/>
            <person name="Jackson L."/>
            <person name="Kovar C."/>
            <person name="Kowis A."/>
            <person name="Lee S."/>
            <person name="Lewis L.R."/>
            <person name="Margolis J."/>
            <person name="Morgan M."/>
            <person name="Nazareth L.V."/>
            <person name="Nguyen N."/>
            <person name="Okwuonu G."/>
            <person name="Parker D."/>
            <person name="Richards S."/>
            <person name="Ruiz S.J."/>
            <person name="Santibanez J."/>
            <person name="Savard J."/>
            <person name="Scherer S.E."/>
            <person name="Schneider B."/>
            <person name="Sodergren E."/>
            <person name="Tautz D."/>
            <person name="Vattahil S."/>
            <person name="Villasana D."/>
            <person name="White C.S."/>
            <person name="Wright R."/>
            <person name="Park Y."/>
            <person name="Beeman R.W."/>
            <person name="Lord J."/>
            <person name="Oppert B."/>
            <person name="Lorenzen M."/>
            <person name="Brown S."/>
            <person name="Wang L."/>
            <person name="Savard J."/>
            <person name="Tautz D."/>
            <person name="Richards S."/>
            <person name="Weinstock G."/>
            <person name="Gibbs R.A."/>
            <person name="Liu Y."/>
            <person name="Worley K."/>
            <person name="Weinstock G."/>
            <person name="Elsik C.G."/>
            <person name="Reese J.T."/>
            <person name="Elhaik E."/>
            <person name="Landan G."/>
            <person name="Graur D."/>
            <person name="Arensburger P."/>
            <person name="Atkinson P."/>
            <person name="Beeman R.W."/>
            <person name="Beidler J."/>
            <person name="Brown S.J."/>
            <person name="Demuth J.P."/>
            <person name="Drury D.W."/>
            <person name="Du Y.Z."/>
            <person name="Fujiwara H."/>
            <person name="Lorenzen M."/>
            <person name="Maselli V."/>
            <person name="Osanai M."/>
            <person name="Park Y."/>
            <person name="Robertson H.M."/>
            <person name="Tu Z."/>
            <person name="Wang J.J."/>
            <person name="Wang S."/>
            <person name="Richards S."/>
            <person name="Song H."/>
            <person name="Zhang L."/>
            <person name="Sodergren E."/>
            <person name="Werner D."/>
            <person name="Stanke M."/>
            <person name="Morgenstern B."/>
            <person name="Solovyev V."/>
            <person name="Kosarev P."/>
            <person name="Brown G."/>
            <person name="Chen H.C."/>
            <person name="Ermolaeva O."/>
            <person name="Hlavina W."/>
            <person name="Kapustin Y."/>
            <person name="Kiryutin B."/>
            <person name="Kitts P."/>
            <person name="Maglott D."/>
            <person name="Pruitt K."/>
            <person name="Sapojnikov V."/>
            <person name="Souvorov A."/>
            <person name="Mackey A.J."/>
            <person name="Waterhouse R.M."/>
            <person name="Wyder S."/>
            <person name="Zdobnov E.M."/>
            <person name="Zdobnov E.M."/>
            <person name="Wyder S."/>
            <person name="Kriventseva E.V."/>
            <person name="Kadowaki T."/>
            <person name="Bork P."/>
            <person name="Aranda M."/>
            <person name="Bao R."/>
            <person name="Beermann A."/>
            <person name="Berns N."/>
            <person name="Bolognesi R."/>
            <person name="Bonneton F."/>
            <person name="Bopp D."/>
            <person name="Brown S.J."/>
            <person name="Bucher G."/>
            <person name="Butts T."/>
            <person name="Chaumot A."/>
            <person name="Denell R.E."/>
            <person name="Ferrier D.E."/>
            <person name="Friedrich M."/>
            <person name="Gordon C.M."/>
            <person name="Jindra M."/>
            <person name="Klingler M."/>
            <person name="Lan Q."/>
            <person name="Lattorff H.M."/>
            <person name="Laudet V."/>
            <person name="von Levetsow C."/>
            <person name="Liu Z."/>
            <person name="Lutz R."/>
            <person name="Lynch J.A."/>
            <person name="da Fonseca R.N."/>
            <person name="Posnien N."/>
            <person name="Reuter R."/>
            <person name="Roth S."/>
            <person name="Savard J."/>
            <person name="Schinko J.B."/>
            <person name="Schmitt C."/>
            <person name="Schoppmeier M."/>
            <person name="Schroder R."/>
            <person name="Shippy T.D."/>
            <person name="Simonnet F."/>
            <person name="Marques-Souza H."/>
            <person name="Tautz D."/>
            <person name="Tomoyasu Y."/>
            <person name="Trauner J."/>
            <person name="Van der Zee M."/>
            <person name="Vervoort M."/>
            <person name="Wittkopp N."/>
            <person name="Wimmer E.A."/>
            <person name="Yang X."/>
            <person name="Jones A.K."/>
            <person name="Sattelle D.B."/>
            <person name="Ebert P.R."/>
            <person name="Nelson D."/>
            <person name="Scott J.G."/>
            <person name="Beeman R.W."/>
            <person name="Muthukrishnan S."/>
            <person name="Kramer K.J."/>
            <person name="Arakane Y."/>
            <person name="Beeman R.W."/>
            <person name="Zhu Q."/>
            <person name="Hogenkamp D."/>
            <person name="Dixit R."/>
            <person name="Oppert B."/>
            <person name="Jiang H."/>
            <person name="Zou Z."/>
            <person name="Marshall J."/>
            <person name="Elpidina E."/>
            <person name="Vinokurov K."/>
            <person name="Oppert C."/>
            <person name="Zou Z."/>
            <person name="Evans J."/>
            <person name="Lu Z."/>
            <person name="Zhao P."/>
            <person name="Sumathipala N."/>
            <person name="Altincicek B."/>
            <person name="Vilcinskas A."/>
            <person name="Williams M."/>
            <person name="Hultmark D."/>
            <person name="Hetru C."/>
            <person name="Jiang H."/>
            <person name="Grimmelikhuijzen C.J."/>
            <person name="Hauser F."/>
            <person name="Cazzamali G."/>
            <person name="Williamson M."/>
            <person name="Park Y."/>
            <person name="Li B."/>
            <person name="Tanaka Y."/>
            <person name="Predel R."/>
            <person name="Neupert S."/>
            <person name="Schachtner J."/>
            <person name="Verleyen P."/>
            <person name="Raible F."/>
            <person name="Bork P."/>
            <person name="Friedrich M."/>
            <person name="Walden K.K."/>
            <person name="Robertson H.M."/>
            <person name="Angeli S."/>
            <person name="Foret S."/>
            <person name="Bucher G."/>
            <person name="Schuetz S."/>
            <person name="Maleszka R."/>
            <person name="Wimmer E.A."/>
            <person name="Beeman R.W."/>
            <person name="Lorenzen M."/>
            <person name="Tomoyasu Y."/>
            <person name="Miller S.C."/>
            <person name="Grossmann D."/>
            <person name="Bucher G."/>
        </authorList>
    </citation>
    <scope>NUCLEOTIDE SEQUENCE [LARGE SCALE GENOMIC DNA]</scope>
    <source>
        <strain evidence="15 16">Georgia GA2</strain>
    </source>
</reference>
<evidence type="ECO:0000256" key="9">
    <source>
        <dbReference type="ARBA" id="ARBA00023172"/>
    </source>
</evidence>
<dbReference type="GO" id="GO:0005524">
    <property type="term" value="F:ATP binding"/>
    <property type="evidence" value="ECO:0007669"/>
    <property type="project" value="UniProtKB-KW"/>
</dbReference>
<organism evidence="15 16">
    <name type="scientific">Tribolium castaneum</name>
    <name type="common">Red flour beetle</name>
    <dbReference type="NCBI Taxonomy" id="7070"/>
    <lineage>
        <taxon>Eukaryota</taxon>
        <taxon>Metazoa</taxon>
        <taxon>Ecdysozoa</taxon>
        <taxon>Arthropoda</taxon>
        <taxon>Hexapoda</taxon>
        <taxon>Insecta</taxon>
        <taxon>Pterygota</taxon>
        <taxon>Neoptera</taxon>
        <taxon>Endopterygota</taxon>
        <taxon>Coleoptera</taxon>
        <taxon>Polyphaga</taxon>
        <taxon>Cucujiformia</taxon>
        <taxon>Tenebrionidae</taxon>
        <taxon>Tenebrionidae incertae sedis</taxon>
        <taxon>Tribolium</taxon>
    </lineage>
</organism>
<dbReference type="SUPFAM" id="SSF52540">
    <property type="entry name" value="P-loop containing nucleoside triphosphate hydrolases"/>
    <property type="match status" value="2"/>
</dbReference>
<dbReference type="GO" id="GO:0035861">
    <property type="term" value="C:site of double-strand break"/>
    <property type="evidence" value="ECO:0000318"/>
    <property type="project" value="GO_Central"/>
</dbReference>
<evidence type="ECO:0000313" key="16">
    <source>
        <dbReference type="Proteomes" id="UP000007266"/>
    </source>
</evidence>
<sequence length="1070" mass="122867">MENSAMGRKRKPLSQLTLTNDATLNSSTPSKKKRSKTNDSQKRAGTIIRMVLKNFMCHSMLEVDLSENISIIIGRNGSGKSAILTALVVGLGGKASLTNRGNSVKSFIKTGKVSGSVEIELYNGGPMAYRPNVYGDKITIIRNLTASGGSSYRIKAADGAVIATQLREIHNITTSLNIQVDNPVCILNQDTSRNFLSSNNPKNKFILFMKATKLDSLSEEYKKITFHKKESQKVFEDKKTSFNKLVEELKQLKQKIDNHKSIVGIREKIKLMQIELLWAKVRDAEEEAQKDEENVEKLTKKQEKLISDCENRLKRVADLKKNIASLTQKINELKETIQVQSRPQWDVKRVIDDLRTKYNDKRREKQLIYGTIESKNKEADSLLHDIENANEKMSRVEQEKMQRLRDLNNMSEKIKGMEDHLQTCRNDLFQIRSDISRRDEEKASLRRDISQLDHQISNEKSSLNALQNESGNTLLLYGRDIPRVKQLIEQNKSRFKHMPRGPLGSYIKLKDKKWAVAVESYLTPGLLGSFAVDNPSDNQLLVQIFNQVWSSGPKPTIITSQFFSQKHDVTKNLVRAPSDCVGLYDVLEIEDAVVANCIVDQSQIEGILLIPSNDRAMQLLSNASHVPRNCQQGITITGDKYFPDPDYKTYGSRYHRAQYLQVDTKEHILQLEHNIKELAKKKEAIEKQLNAIFAETREQENKKTQLEEKIKKLDGARTKIRRQLEELKATAEPEVASVELLESELSEIRNTIQEKSAQLATVETTLKEIKADINKNEEKLQNLKAANTDLEERMRTLEDQMKEDQIRQKEITTSEEFDKRKAQEFKNKINEARSELVLKQSTVKKYTEQALSLGERLETAREVPDIANEINLLERNARRIETATENVEELLEKYHTMHERYDKLSTLLACLEEDITELAKAVEQRTRHYKLTENYFVTYIKHSFKKIMEVRQFKGSIDINLHEKTLDLVVIPQHGSQGLTTTSNLSGGERSFSTVAFLYSLWQCMEFPFYFLDEFDVYMDKLNRTKVIDILIHHAEAHPELQFVFLTPQDVSFVKKASILRLEDPERNTV</sequence>
<dbReference type="InterPro" id="IPR027417">
    <property type="entry name" value="P-loop_NTPase"/>
</dbReference>
<evidence type="ECO:0000256" key="5">
    <source>
        <dbReference type="ARBA" id="ARBA00022741"/>
    </source>
</evidence>
<dbReference type="PANTHER" id="PTHR19306">
    <property type="entry name" value="STRUCTURAL MAINTENANCE OF CHROMOSOMES 5,6 SMC5, SMC6"/>
    <property type="match status" value="1"/>
</dbReference>
<comment type="subcellular location">
    <subcellularLocation>
        <location evidence="2">Chromosome</location>
    </subcellularLocation>
    <subcellularLocation>
        <location evidence="1">Nucleus</location>
    </subcellularLocation>
</comment>
<keyword evidence="6" id="KW-0227">DNA damage</keyword>
<dbReference type="Pfam" id="PF02463">
    <property type="entry name" value="SMC_N"/>
    <property type="match status" value="1"/>
</dbReference>
<dbReference type="GO" id="GO:0030915">
    <property type="term" value="C:Smc5-Smc6 complex"/>
    <property type="evidence" value="ECO:0000318"/>
    <property type="project" value="GO_Central"/>
</dbReference>
<feature type="region of interest" description="Disordered" evidence="13">
    <location>
        <begin position="1"/>
        <end position="42"/>
    </location>
</feature>
<dbReference type="InParanoid" id="D6WWE4"/>
<dbReference type="PhylomeDB" id="D6WWE4"/>
<feature type="coiled-coil region" evidence="12">
    <location>
        <begin position="668"/>
        <end position="921"/>
    </location>
</feature>
<evidence type="ECO:0000313" key="15">
    <source>
        <dbReference type="EMBL" id="EFA09189.1"/>
    </source>
</evidence>
<dbReference type="AlphaFoldDB" id="D6WWE4"/>
<evidence type="ECO:0000256" key="1">
    <source>
        <dbReference type="ARBA" id="ARBA00004123"/>
    </source>
</evidence>
<evidence type="ECO:0000256" key="2">
    <source>
        <dbReference type="ARBA" id="ARBA00004286"/>
    </source>
</evidence>
<keyword evidence="8 12" id="KW-0175">Coiled coil</keyword>
<dbReference type="Proteomes" id="UP000007266">
    <property type="component" value="Linkage group 8"/>
</dbReference>
<dbReference type="FunCoup" id="D6WWE4">
    <property type="interactions" value="1185"/>
</dbReference>
<evidence type="ECO:0000259" key="14">
    <source>
        <dbReference type="Pfam" id="PF02463"/>
    </source>
</evidence>
<dbReference type="KEGG" id="tca:662350"/>